<proteinExistence type="predicted"/>
<evidence type="ECO:0000313" key="2">
    <source>
        <dbReference type="Proteomes" id="UP000053424"/>
    </source>
</evidence>
<evidence type="ECO:0000313" key="1">
    <source>
        <dbReference type="EMBL" id="KIM34962.1"/>
    </source>
</evidence>
<reference evidence="2" key="2">
    <citation type="submission" date="2015-01" db="EMBL/GenBank/DDBJ databases">
        <title>Evolutionary Origins and Diversification of the Mycorrhizal Mutualists.</title>
        <authorList>
            <consortium name="DOE Joint Genome Institute"/>
            <consortium name="Mycorrhizal Genomics Consortium"/>
            <person name="Kohler A."/>
            <person name="Kuo A."/>
            <person name="Nagy L.G."/>
            <person name="Floudas D."/>
            <person name="Copeland A."/>
            <person name="Barry K.W."/>
            <person name="Cichocki N."/>
            <person name="Veneault-Fourrey C."/>
            <person name="LaButti K."/>
            <person name="Lindquist E.A."/>
            <person name="Lipzen A."/>
            <person name="Lundell T."/>
            <person name="Morin E."/>
            <person name="Murat C."/>
            <person name="Riley R."/>
            <person name="Ohm R."/>
            <person name="Sun H."/>
            <person name="Tunlid A."/>
            <person name="Henrissat B."/>
            <person name="Grigoriev I.V."/>
            <person name="Hibbett D.S."/>
            <person name="Martin F."/>
        </authorList>
    </citation>
    <scope>NUCLEOTIDE SEQUENCE [LARGE SCALE GENOMIC DNA]</scope>
    <source>
        <strain evidence="2">h7</strain>
    </source>
</reference>
<organism evidence="1 2">
    <name type="scientific">Hebeloma cylindrosporum</name>
    <dbReference type="NCBI Taxonomy" id="76867"/>
    <lineage>
        <taxon>Eukaryota</taxon>
        <taxon>Fungi</taxon>
        <taxon>Dikarya</taxon>
        <taxon>Basidiomycota</taxon>
        <taxon>Agaricomycotina</taxon>
        <taxon>Agaricomycetes</taxon>
        <taxon>Agaricomycetidae</taxon>
        <taxon>Agaricales</taxon>
        <taxon>Agaricineae</taxon>
        <taxon>Hymenogastraceae</taxon>
        <taxon>Hebeloma</taxon>
    </lineage>
</organism>
<dbReference type="HOGENOM" id="CLU_1082043_0_0_1"/>
<protein>
    <submittedName>
        <fullName evidence="1">Uncharacterized protein</fullName>
    </submittedName>
</protein>
<sequence>MAPDYVAEPIPSGTYQNKYGTIIINTPTSGPSPFLPSDESFITASPQPQSPFVEESFKVPRIPSPDNPIQEDELFRKLSHDSIEMLPFEPVKLFRLHALANKAETATEIIDIIEDDNLLLRTWYYFKHCMRTVRQLWKKADEQEAVALNLFEHLKILGINECLELIIKKTSEWKLQENSQITRTGPCNIWSKEDLLETSPLIQFSPILPTSLTTSPISNEESYHTAHETSREVTREVIYVKSDSDESNDSRKCSRES</sequence>
<dbReference type="Proteomes" id="UP000053424">
    <property type="component" value="Unassembled WGS sequence"/>
</dbReference>
<keyword evidence="2" id="KW-1185">Reference proteome</keyword>
<accession>A0A0C2Y1J3</accession>
<gene>
    <name evidence="1" type="ORF">M413DRAFT_32866</name>
</gene>
<name>A0A0C2Y1J3_HEBCY</name>
<reference evidence="1 2" key="1">
    <citation type="submission" date="2014-04" db="EMBL/GenBank/DDBJ databases">
        <authorList>
            <consortium name="DOE Joint Genome Institute"/>
            <person name="Kuo A."/>
            <person name="Gay G."/>
            <person name="Dore J."/>
            <person name="Kohler A."/>
            <person name="Nagy L.G."/>
            <person name="Floudas D."/>
            <person name="Copeland A."/>
            <person name="Barry K.W."/>
            <person name="Cichocki N."/>
            <person name="Veneault-Fourrey C."/>
            <person name="LaButti K."/>
            <person name="Lindquist E.A."/>
            <person name="Lipzen A."/>
            <person name="Lundell T."/>
            <person name="Morin E."/>
            <person name="Murat C."/>
            <person name="Sun H."/>
            <person name="Tunlid A."/>
            <person name="Henrissat B."/>
            <person name="Grigoriev I.V."/>
            <person name="Hibbett D.S."/>
            <person name="Martin F."/>
            <person name="Nordberg H.P."/>
            <person name="Cantor M.N."/>
            <person name="Hua S.X."/>
        </authorList>
    </citation>
    <scope>NUCLEOTIDE SEQUENCE [LARGE SCALE GENOMIC DNA]</scope>
    <source>
        <strain evidence="2">h7</strain>
    </source>
</reference>
<dbReference type="EMBL" id="KN831838">
    <property type="protein sequence ID" value="KIM34962.1"/>
    <property type="molecule type" value="Genomic_DNA"/>
</dbReference>
<dbReference type="AlphaFoldDB" id="A0A0C2Y1J3"/>